<dbReference type="AlphaFoldDB" id="A0A158R2Q7"/>
<proteinExistence type="predicted"/>
<dbReference type="InterPro" id="IPR018253">
    <property type="entry name" value="DnaJ_domain_CS"/>
</dbReference>
<dbReference type="Proteomes" id="UP000271162">
    <property type="component" value="Unassembled WGS sequence"/>
</dbReference>
<dbReference type="PANTHER" id="PTHR45168:SF1">
    <property type="entry name" value="DNAJ HOMOLOG SUBFAMILY B MEMBER 2"/>
    <property type="match status" value="1"/>
</dbReference>
<evidence type="ECO:0000313" key="5">
    <source>
        <dbReference type="WBParaSite" id="NBR_0001655601-mRNA-1"/>
    </source>
</evidence>
<dbReference type="PROSITE" id="PS00636">
    <property type="entry name" value="DNAJ_1"/>
    <property type="match status" value="1"/>
</dbReference>
<dbReference type="InterPro" id="IPR036869">
    <property type="entry name" value="J_dom_sf"/>
</dbReference>
<dbReference type="SUPFAM" id="SSF46565">
    <property type="entry name" value="Chaperone J-domain"/>
    <property type="match status" value="1"/>
</dbReference>
<evidence type="ECO:0000313" key="4">
    <source>
        <dbReference type="Proteomes" id="UP000271162"/>
    </source>
</evidence>
<protein>
    <submittedName>
        <fullName evidence="5">J domain-containing protein</fullName>
    </submittedName>
</protein>
<sequence>MSSMELNVPNEWLLFLSFHSSCGNHLPSQVDLALHPVPGGVRPDGPISRFRRPNGYICCCPSGDSSPLIQPQPVTTTYRKLALKWHPDKHPEEKDKAVAEKEFKKIAQAYEILSDAKKRQEFDRSENISTFRSRRGRMGDDFRSPFDIFREFFGNRDPFQDIFFDDSFAFPSDSFLFKKHKFPSSRVHIFYDDDKKKKRDDDCHFSTVIRFSSASEPGKNATVRKTSTTTKIVDGKKVVTKRTENDGEEVVEILEDGELKSRTVNPTVAVAAAN</sequence>
<accession>A0A158R2Q7</accession>
<organism evidence="5">
    <name type="scientific">Nippostrongylus brasiliensis</name>
    <name type="common">Rat hookworm</name>
    <dbReference type="NCBI Taxonomy" id="27835"/>
    <lineage>
        <taxon>Eukaryota</taxon>
        <taxon>Metazoa</taxon>
        <taxon>Ecdysozoa</taxon>
        <taxon>Nematoda</taxon>
        <taxon>Chromadorea</taxon>
        <taxon>Rhabditida</taxon>
        <taxon>Rhabditina</taxon>
        <taxon>Rhabditomorpha</taxon>
        <taxon>Strongyloidea</taxon>
        <taxon>Heligmosomidae</taxon>
        <taxon>Nippostrongylus</taxon>
    </lineage>
</organism>
<dbReference type="GO" id="GO:0030544">
    <property type="term" value="F:Hsp70 protein binding"/>
    <property type="evidence" value="ECO:0007669"/>
    <property type="project" value="InterPro"/>
</dbReference>
<keyword evidence="1" id="KW-0143">Chaperone</keyword>
<dbReference type="SMART" id="SM00271">
    <property type="entry name" value="DnaJ"/>
    <property type="match status" value="1"/>
</dbReference>
<dbReference type="STRING" id="27835.A0A158R2Q7"/>
<evidence type="ECO:0000313" key="3">
    <source>
        <dbReference type="EMBL" id="VDL80152.1"/>
    </source>
</evidence>
<dbReference type="Pfam" id="PF00226">
    <property type="entry name" value="DnaJ"/>
    <property type="match status" value="1"/>
</dbReference>
<evidence type="ECO:0000256" key="1">
    <source>
        <dbReference type="ARBA" id="ARBA00023186"/>
    </source>
</evidence>
<dbReference type="CDD" id="cd06257">
    <property type="entry name" value="DnaJ"/>
    <property type="match status" value="1"/>
</dbReference>
<dbReference type="InterPro" id="IPR001623">
    <property type="entry name" value="DnaJ_domain"/>
</dbReference>
<dbReference type="WBParaSite" id="NBR_0001655601-mRNA-1">
    <property type="protein sequence ID" value="NBR_0001655601-mRNA-1"/>
    <property type="gene ID" value="NBR_0001655601"/>
</dbReference>
<dbReference type="EMBL" id="UYSL01022259">
    <property type="protein sequence ID" value="VDL80152.1"/>
    <property type="molecule type" value="Genomic_DNA"/>
</dbReference>
<reference evidence="3 4" key="2">
    <citation type="submission" date="2018-11" db="EMBL/GenBank/DDBJ databases">
        <authorList>
            <consortium name="Pathogen Informatics"/>
        </authorList>
    </citation>
    <scope>NUCLEOTIDE SEQUENCE [LARGE SCALE GENOMIC DNA]</scope>
</reference>
<name>A0A158R2Q7_NIPBR</name>
<keyword evidence="4" id="KW-1185">Reference proteome</keyword>
<gene>
    <name evidence="3" type="ORF">NBR_LOCUS16557</name>
</gene>
<dbReference type="GO" id="GO:0051082">
    <property type="term" value="F:unfolded protein binding"/>
    <property type="evidence" value="ECO:0007669"/>
    <property type="project" value="InterPro"/>
</dbReference>
<evidence type="ECO:0000259" key="2">
    <source>
        <dbReference type="PROSITE" id="PS50076"/>
    </source>
</evidence>
<dbReference type="PROSITE" id="PS50076">
    <property type="entry name" value="DNAJ_2"/>
    <property type="match status" value="1"/>
</dbReference>
<dbReference type="Gene3D" id="1.10.287.110">
    <property type="entry name" value="DnaJ domain"/>
    <property type="match status" value="1"/>
</dbReference>
<reference evidence="5" key="1">
    <citation type="submission" date="2016-04" db="UniProtKB">
        <authorList>
            <consortium name="WormBaseParasite"/>
        </authorList>
    </citation>
    <scope>IDENTIFICATION</scope>
</reference>
<dbReference type="OMA" id="FTYDEYD"/>
<feature type="domain" description="J" evidence="2">
    <location>
        <begin position="49"/>
        <end position="126"/>
    </location>
</feature>
<dbReference type="PANTHER" id="PTHR45168">
    <property type="entry name" value="DNAJ HOMOLOG SUBFAMILY B MEMBER 2"/>
    <property type="match status" value="1"/>
</dbReference>
<dbReference type="InterPro" id="IPR043183">
    <property type="entry name" value="DNJB2/6-like"/>
</dbReference>
<dbReference type="PRINTS" id="PR00625">
    <property type="entry name" value="JDOMAIN"/>
</dbReference>